<dbReference type="WBParaSite" id="EEL_0000972701-mRNA-1">
    <property type="protein sequence ID" value="EEL_0000972701-mRNA-1"/>
    <property type="gene ID" value="EEL_0000972701"/>
</dbReference>
<sequence>MPGGTLRQVQNISTHTTRKAGELKVSKTTTNTKEEYKQSEAKIESQKLKSVKRNLRNTKKKLNETKTLKAVLLHEKVNTVEAAVQTDVTASSELPKLTAEDLRSPEVSANYWRRLAERLSVESEQKAKINFELSIRLAQLNEEIAEKEDDYIALRHYIFDKENTEHISDFELSKDEEPKRQDENDGGDHLSRLFFT</sequence>
<feature type="region of interest" description="Disordered" evidence="2">
    <location>
        <begin position="1"/>
        <end position="41"/>
    </location>
</feature>
<feature type="coiled-coil region" evidence="1">
    <location>
        <begin position="41"/>
        <end position="68"/>
    </location>
</feature>
<feature type="region of interest" description="Disordered" evidence="2">
    <location>
        <begin position="170"/>
        <end position="196"/>
    </location>
</feature>
<proteinExistence type="predicted"/>
<evidence type="ECO:0000313" key="4">
    <source>
        <dbReference type="WBParaSite" id="EEL_0000972701-mRNA-1"/>
    </source>
</evidence>
<protein>
    <submittedName>
        <fullName evidence="4">Geminin</fullName>
    </submittedName>
</protein>
<feature type="coiled-coil region" evidence="1">
    <location>
        <begin position="130"/>
        <end position="157"/>
    </location>
</feature>
<dbReference type="AlphaFoldDB" id="A0A0R3S4K8"/>
<organism evidence="3 4">
    <name type="scientific">Elaeophora elaphi</name>
    <dbReference type="NCBI Taxonomy" id="1147741"/>
    <lineage>
        <taxon>Eukaryota</taxon>
        <taxon>Metazoa</taxon>
        <taxon>Ecdysozoa</taxon>
        <taxon>Nematoda</taxon>
        <taxon>Chromadorea</taxon>
        <taxon>Rhabditida</taxon>
        <taxon>Spirurina</taxon>
        <taxon>Spiruromorpha</taxon>
        <taxon>Filarioidea</taxon>
        <taxon>Onchocercidae</taxon>
        <taxon>Elaeophora</taxon>
    </lineage>
</organism>
<accession>A0A0R3S4K8</accession>
<evidence type="ECO:0000256" key="2">
    <source>
        <dbReference type="SAM" id="MobiDB-lite"/>
    </source>
</evidence>
<keyword evidence="1" id="KW-0175">Coiled coil</keyword>
<keyword evidence="3" id="KW-1185">Reference proteome</keyword>
<name>A0A0R3S4K8_9BILA</name>
<reference evidence="4" key="1">
    <citation type="submission" date="2017-02" db="UniProtKB">
        <authorList>
            <consortium name="WormBaseParasite"/>
        </authorList>
    </citation>
    <scope>IDENTIFICATION</scope>
</reference>
<evidence type="ECO:0000313" key="3">
    <source>
        <dbReference type="Proteomes" id="UP000050640"/>
    </source>
</evidence>
<evidence type="ECO:0000256" key="1">
    <source>
        <dbReference type="SAM" id="Coils"/>
    </source>
</evidence>
<dbReference type="Proteomes" id="UP000050640">
    <property type="component" value="Unplaced"/>
</dbReference>
<feature type="compositionally biased region" description="Basic and acidic residues" evidence="2">
    <location>
        <begin position="32"/>
        <end position="41"/>
    </location>
</feature>